<dbReference type="PROSITE" id="PS00990">
    <property type="entry name" value="CLAT_ADAPTOR_M_1"/>
    <property type="match status" value="1"/>
</dbReference>
<dbReference type="InterPro" id="IPR050431">
    <property type="entry name" value="Adaptor_comp_med_subunit"/>
</dbReference>
<evidence type="ECO:0000313" key="7">
    <source>
        <dbReference type="Proteomes" id="UP000310158"/>
    </source>
</evidence>
<dbReference type="InterPro" id="IPR036168">
    <property type="entry name" value="AP2_Mu_C_sf"/>
</dbReference>
<keyword evidence="7" id="KW-1185">Reference proteome</keyword>
<feature type="domain" description="MHD" evidence="5">
    <location>
        <begin position="124"/>
        <end position="392"/>
    </location>
</feature>
<dbReference type="CDD" id="cd14837">
    <property type="entry name" value="AP3_Mu_N"/>
    <property type="match status" value="1"/>
</dbReference>
<dbReference type="InterPro" id="IPR028565">
    <property type="entry name" value="MHD"/>
</dbReference>
<reference evidence="6 7" key="1">
    <citation type="submission" date="2019-02" db="EMBL/GenBank/DDBJ databases">
        <title>Genome sequencing of the rare red list fungi Bondarzewia mesenterica.</title>
        <authorList>
            <person name="Buettner E."/>
            <person name="Kellner H."/>
        </authorList>
    </citation>
    <scope>NUCLEOTIDE SEQUENCE [LARGE SCALE GENOMIC DNA]</scope>
    <source>
        <strain evidence="6 7">DSM 108281</strain>
    </source>
</reference>
<dbReference type="InterPro" id="IPR018240">
    <property type="entry name" value="Clathrin_mu_CS"/>
</dbReference>
<dbReference type="Proteomes" id="UP000310158">
    <property type="component" value="Unassembled WGS sequence"/>
</dbReference>
<dbReference type="PROSITE" id="PS51072">
    <property type="entry name" value="MHD"/>
    <property type="match status" value="1"/>
</dbReference>
<evidence type="ECO:0000256" key="3">
    <source>
        <dbReference type="ARBA" id="ARBA00022927"/>
    </source>
</evidence>
<keyword evidence="4" id="KW-0472">Membrane</keyword>
<protein>
    <recommendedName>
        <fullName evidence="5">MHD domain-containing protein</fullName>
    </recommendedName>
</protein>
<keyword evidence="2" id="KW-0813">Transport</keyword>
<dbReference type="Gene3D" id="2.60.40.1170">
    <property type="entry name" value="Mu homology domain, subdomain B"/>
    <property type="match status" value="3"/>
</dbReference>
<dbReference type="AlphaFoldDB" id="A0A4S4MDA6"/>
<dbReference type="GO" id="GO:0012505">
    <property type="term" value="C:endomembrane system"/>
    <property type="evidence" value="ECO:0007669"/>
    <property type="project" value="UniProtKB-SubCell"/>
</dbReference>
<dbReference type="Gene3D" id="3.30.450.60">
    <property type="match status" value="1"/>
</dbReference>
<organism evidence="6 7">
    <name type="scientific">Bondarzewia mesenterica</name>
    <dbReference type="NCBI Taxonomy" id="1095465"/>
    <lineage>
        <taxon>Eukaryota</taxon>
        <taxon>Fungi</taxon>
        <taxon>Dikarya</taxon>
        <taxon>Basidiomycota</taxon>
        <taxon>Agaricomycotina</taxon>
        <taxon>Agaricomycetes</taxon>
        <taxon>Russulales</taxon>
        <taxon>Bondarzewiaceae</taxon>
        <taxon>Bondarzewia</taxon>
    </lineage>
</organism>
<dbReference type="SUPFAM" id="SSF64356">
    <property type="entry name" value="SNARE-like"/>
    <property type="match status" value="1"/>
</dbReference>
<dbReference type="EMBL" id="SGPL01000009">
    <property type="protein sequence ID" value="THH21030.1"/>
    <property type="molecule type" value="Genomic_DNA"/>
</dbReference>
<gene>
    <name evidence="6" type="ORF">EW146_g440</name>
</gene>
<dbReference type="GO" id="GO:0006886">
    <property type="term" value="P:intracellular protein transport"/>
    <property type="evidence" value="ECO:0007669"/>
    <property type="project" value="InterPro"/>
</dbReference>
<evidence type="ECO:0000256" key="4">
    <source>
        <dbReference type="ARBA" id="ARBA00023136"/>
    </source>
</evidence>
<evidence type="ECO:0000256" key="2">
    <source>
        <dbReference type="ARBA" id="ARBA00022448"/>
    </source>
</evidence>
<proteinExistence type="predicted"/>
<dbReference type="OrthoDB" id="870at2759"/>
<accession>A0A4S4MDA6</accession>
<dbReference type="SUPFAM" id="SSF49447">
    <property type="entry name" value="Second domain of Mu2 adaptin subunit (ap50) of ap2 adaptor"/>
    <property type="match status" value="1"/>
</dbReference>
<dbReference type="Pfam" id="PF00928">
    <property type="entry name" value="Adap_comp_sub"/>
    <property type="match status" value="1"/>
</dbReference>
<sequence length="392" mass="42473">MAIDGLIILDFSGKPIVQSGFRAFSPAYPLLHIDAFNNACEKANRTQDVDPVLYVPSFELDAPTETVSSISPISALLVWSSTEAEILQDYFGSISGATIKDNFDVVYQLLEETLDSGGHPLTTSPNALRDIVLPPSLLQKILSVAGVSGLSNSGVHGGHTLGAFASPIPWRKIGLRYNSNEIYFDILESLKAVMNNFANAKVISNPAFHPCVRLTRFAQSKVLSFVPPDGRFTLMEYHFYPSTQLSTPPAPATITAVAQNQSQIQPPFTLKALLQVTENGGTFDLTVTSRHSARPIEDFVLEIYLGEGATGASCSVGSGAEWGFVPSNQVRHCFLLFSDLIIHYLAMVNIQHSALVRSVGPPRNIHIDSCASSARTLNTDILLAFLTPLLRA</sequence>
<evidence type="ECO:0000313" key="6">
    <source>
        <dbReference type="EMBL" id="THH21030.1"/>
    </source>
</evidence>
<evidence type="ECO:0000259" key="5">
    <source>
        <dbReference type="PROSITE" id="PS51072"/>
    </source>
</evidence>
<dbReference type="InterPro" id="IPR011012">
    <property type="entry name" value="Longin-like_dom_sf"/>
</dbReference>
<dbReference type="PANTHER" id="PTHR10529">
    <property type="entry name" value="AP COMPLEX SUBUNIT MU"/>
    <property type="match status" value="1"/>
</dbReference>
<dbReference type="GO" id="GO:0016192">
    <property type="term" value="P:vesicle-mediated transport"/>
    <property type="evidence" value="ECO:0007669"/>
    <property type="project" value="InterPro"/>
</dbReference>
<comment type="caution">
    <text evidence="6">The sequence shown here is derived from an EMBL/GenBank/DDBJ whole genome shotgun (WGS) entry which is preliminary data.</text>
</comment>
<comment type="subcellular location">
    <subcellularLocation>
        <location evidence="1">Endomembrane system</location>
    </subcellularLocation>
</comment>
<name>A0A4S4MDA6_9AGAM</name>
<dbReference type="GO" id="GO:0030131">
    <property type="term" value="C:clathrin adaptor complex"/>
    <property type="evidence" value="ECO:0007669"/>
    <property type="project" value="InterPro"/>
</dbReference>
<evidence type="ECO:0000256" key="1">
    <source>
        <dbReference type="ARBA" id="ARBA00004308"/>
    </source>
</evidence>
<keyword evidence="3" id="KW-0653">Protein transport</keyword>